<keyword evidence="2" id="KW-1185">Reference proteome</keyword>
<protein>
    <submittedName>
        <fullName evidence="1">Uncharacterized protein</fullName>
    </submittedName>
</protein>
<comment type="caution">
    <text evidence="1">The sequence shown here is derived from an EMBL/GenBank/DDBJ whole genome shotgun (WGS) entry which is preliminary data.</text>
</comment>
<proteinExistence type="predicted"/>
<dbReference type="EMBL" id="JAADJF010000378">
    <property type="protein sequence ID" value="KAF4419949.1"/>
    <property type="molecule type" value="Genomic_DNA"/>
</dbReference>
<evidence type="ECO:0000313" key="1">
    <source>
        <dbReference type="EMBL" id="KAF4419949.1"/>
    </source>
</evidence>
<accession>A0A8H4NG03</accession>
<gene>
    <name evidence="1" type="ORF">FACUT_11390</name>
</gene>
<sequence>MEHGELYNNAAWDILPATCQDFKQLEWLILSEVFTKEKCFLRYHFVSRRDLTKLHRAVDDITSKLNEMPKIVRFAFPLDQDTMCNRLMREDWTSSTKEPLSHEQVAEWYTRLILHISRAVPRLEQICVTHEYPFFFRGMKRPGEGEMTVTECNMSELDRDFEFPGSLLH</sequence>
<dbReference type="AlphaFoldDB" id="A0A8H4NG03"/>
<organism evidence="1 2">
    <name type="scientific">Fusarium acutatum</name>
    <dbReference type="NCBI Taxonomy" id="78861"/>
    <lineage>
        <taxon>Eukaryota</taxon>
        <taxon>Fungi</taxon>
        <taxon>Dikarya</taxon>
        <taxon>Ascomycota</taxon>
        <taxon>Pezizomycotina</taxon>
        <taxon>Sordariomycetes</taxon>
        <taxon>Hypocreomycetidae</taxon>
        <taxon>Hypocreales</taxon>
        <taxon>Nectriaceae</taxon>
        <taxon>Fusarium</taxon>
        <taxon>Fusarium fujikuroi species complex</taxon>
    </lineage>
</organism>
<reference evidence="1 2" key="1">
    <citation type="submission" date="2020-01" db="EMBL/GenBank/DDBJ databases">
        <title>Identification and distribution of gene clusters putatively required for synthesis of sphingolipid metabolism inhibitors in phylogenetically diverse species of the filamentous fungus Fusarium.</title>
        <authorList>
            <person name="Kim H.-S."/>
            <person name="Busman M."/>
            <person name="Brown D.W."/>
            <person name="Divon H."/>
            <person name="Uhlig S."/>
            <person name="Proctor R.H."/>
        </authorList>
    </citation>
    <scope>NUCLEOTIDE SEQUENCE [LARGE SCALE GENOMIC DNA]</scope>
    <source>
        <strain evidence="1 2">NRRL 13308</strain>
    </source>
</reference>
<dbReference type="OrthoDB" id="5046458at2759"/>
<dbReference type="Proteomes" id="UP000536711">
    <property type="component" value="Unassembled WGS sequence"/>
</dbReference>
<evidence type="ECO:0000313" key="2">
    <source>
        <dbReference type="Proteomes" id="UP000536711"/>
    </source>
</evidence>
<name>A0A8H4NG03_9HYPO</name>